<name>A0AAX4MWB9_9CAUD</name>
<gene>
    <name evidence="1" type="ORF">ISREJYDI_CDS0063</name>
</gene>
<reference evidence="1 2" key="1">
    <citation type="submission" date="2024-03" db="EMBL/GenBank/DDBJ databases">
        <title>Complete Genome Sequence of a Pseudomonas fluorescens Bacteriophage UNO-G1W1 isolated from freshwater ice in Nebraska.</title>
        <authorList>
            <person name="Neville A.J."/>
            <person name="Schulze T.T."/>
            <person name="Davis P.H."/>
        </authorList>
    </citation>
    <scope>NUCLEOTIDE SEQUENCE [LARGE SCALE GENOMIC DNA]</scope>
</reference>
<protein>
    <recommendedName>
        <fullName evidence="3">Phage protein</fullName>
    </recommendedName>
</protein>
<keyword evidence="2" id="KW-1185">Reference proteome</keyword>
<dbReference type="EMBL" id="PP551948">
    <property type="protein sequence ID" value="WYN05029.1"/>
    <property type="molecule type" value="Genomic_DNA"/>
</dbReference>
<evidence type="ECO:0008006" key="3">
    <source>
        <dbReference type="Google" id="ProtNLM"/>
    </source>
</evidence>
<sequence>MSTKKLYIAISDSGDGSQALFYTFDGELIGRMSDADYDQIGENWMSGDGFQYESINVLESATMADLGIDERWRVLKRENYSQLFEEDELEEEE</sequence>
<dbReference type="Proteomes" id="UP001447006">
    <property type="component" value="Segment"/>
</dbReference>
<accession>A0AAX4MWB9</accession>
<proteinExistence type="predicted"/>
<evidence type="ECO:0000313" key="1">
    <source>
        <dbReference type="EMBL" id="WYN05029.1"/>
    </source>
</evidence>
<organism evidence="1 2">
    <name type="scientific">Pseudomonas phage UNO-G1W1</name>
    <dbReference type="NCBI Taxonomy" id="3136609"/>
    <lineage>
        <taxon>Viruses</taxon>
        <taxon>Duplodnaviria</taxon>
        <taxon>Heunggongvirae</taxon>
        <taxon>Uroviricota</taxon>
        <taxon>Caudoviricetes</taxon>
        <taxon>Vandenendeviridae</taxon>
        <taxon>Gorskivirinae</taxon>
        <taxon>Omahavirus</taxon>
        <taxon>Omahavirus UNOG1W1</taxon>
    </lineage>
</organism>
<evidence type="ECO:0000313" key="2">
    <source>
        <dbReference type="Proteomes" id="UP001447006"/>
    </source>
</evidence>